<dbReference type="InterPro" id="IPR020845">
    <property type="entry name" value="AMP-binding_CS"/>
</dbReference>
<dbReference type="PANTHER" id="PTHR22754">
    <property type="entry name" value="DISCO-INTERACTING PROTEIN 2 DIP2 -RELATED"/>
    <property type="match status" value="1"/>
</dbReference>
<dbReference type="InterPro" id="IPR045851">
    <property type="entry name" value="AMP-bd_C_sf"/>
</dbReference>
<name>A0A3S4RU95_MYCCI</name>
<dbReference type="SUPFAM" id="SSF56801">
    <property type="entry name" value="Acetyl-CoA synthetase-like"/>
    <property type="match status" value="1"/>
</dbReference>
<keyword evidence="3" id="KW-0808">Transferase</keyword>
<dbReference type="EC" id="6.2.1.-" evidence="3"/>
<feature type="domain" description="AMP-dependent synthetase/ligase" evidence="2">
    <location>
        <begin position="17"/>
        <end position="387"/>
    </location>
</feature>
<evidence type="ECO:0000256" key="1">
    <source>
        <dbReference type="ARBA" id="ARBA00006432"/>
    </source>
</evidence>
<keyword evidence="4" id="KW-1185">Reference proteome</keyword>
<dbReference type="RefSeq" id="WP_126334691.1">
    <property type="nucleotide sequence ID" value="NZ_AP022604.1"/>
</dbReference>
<keyword evidence="3" id="KW-0012">Acyltransferase</keyword>
<organism evidence="3 4">
    <name type="scientific">Mycolicibacterium chitae</name>
    <name type="common">Mycobacterium chitae</name>
    <dbReference type="NCBI Taxonomy" id="1792"/>
    <lineage>
        <taxon>Bacteria</taxon>
        <taxon>Bacillati</taxon>
        <taxon>Actinomycetota</taxon>
        <taxon>Actinomycetes</taxon>
        <taxon>Mycobacteriales</taxon>
        <taxon>Mycobacteriaceae</taxon>
        <taxon>Mycolicibacterium</taxon>
    </lineage>
</organism>
<dbReference type="PANTHER" id="PTHR22754:SF32">
    <property type="entry name" value="DISCO-INTERACTING PROTEIN 2"/>
    <property type="match status" value="1"/>
</dbReference>
<accession>A0A3S4RU95</accession>
<dbReference type="OrthoDB" id="3671040at2"/>
<dbReference type="InterPro" id="IPR042099">
    <property type="entry name" value="ANL_N_sf"/>
</dbReference>
<gene>
    <name evidence="3" type="ORF">NCTC10485_03268</name>
</gene>
<protein>
    <submittedName>
        <fullName evidence="3">Long-chain-fatty-acid--CoA ligase</fullName>
        <ecNumber evidence="3">2.3.1.86</ecNumber>
        <ecNumber evidence="3">6.2.1.-</ecNumber>
    </submittedName>
</protein>
<comment type="similarity">
    <text evidence="1">Belongs to the ATP-dependent AMP-binding enzyme family.</text>
</comment>
<sequence length="525" mass="55124">MNVLTSALTRAMTESDKDLVVLDRESGEWVRHPWAEVHARAENVAERISNGPAGEVGLVGEVTVEFVAALQGAWLAGRAVSILPSPIRGADPAQWAQSTLARFDGIGVTTVCSAGSELALLRDAESSVTLLDLPTVGHAQRSTTFAAVPDDGGYAVLQGTAGSTGTPRTAALRPEAVFSNVSGLLQHIGVDRAVDVGCSWLPVYHDMGLTFLLSGALGGCELWLAPTAAFSASPFRWLSWLSDSRATLTAAPNFAYNVIGKYARRVPEVDLSALRFAINGGEPIDCEGLDRFLTELHRFGLDPRAAAPSYGLAEATCAVSAPDPGTGLLADELWDPVTETVRQHAVLGNPIPGMELRIVAAEEHSGNSGKEIGEVEIRGTSMMSGYLGAETVAPGDWFKTGDIGYLTDGGLVVCGRAKELITVAGRNVFPTEVERVAAQVRGVREGAVVAVGTEPGAPRPGLVIAAEFRGAGEDAARSELISRVASECGVVPADVIFVTPGSLPRTSSGKLRRLEVRSNLEAVRT</sequence>
<dbReference type="EMBL" id="LR134355">
    <property type="protein sequence ID" value="VEG48965.1"/>
    <property type="molecule type" value="Genomic_DNA"/>
</dbReference>
<keyword evidence="3" id="KW-0436">Ligase</keyword>
<proteinExistence type="inferred from homology"/>
<dbReference type="Gene3D" id="3.30.300.30">
    <property type="match status" value="1"/>
</dbReference>
<dbReference type="EC" id="2.3.1.86" evidence="3"/>
<dbReference type="PROSITE" id="PS00455">
    <property type="entry name" value="AMP_BINDING"/>
    <property type="match status" value="1"/>
</dbReference>
<dbReference type="GO" id="GO:0005886">
    <property type="term" value="C:plasma membrane"/>
    <property type="evidence" value="ECO:0007669"/>
    <property type="project" value="TreeGrafter"/>
</dbReference>
<dbReference type="InterPro" id="IPR000873">
    <property type="entry name" value="AMP-dep_synth/lig_dom"/>
</dbReference>
<dbReference type="GO" id="GO:0006633">
    <property type="term" value="P:fatty acid biosynthetic process"/>
    <property type="evidence" value="ECO:0007669"/>
    <property type="project" value="TreeGrafter"/>
</dbReference>
<dbReference type="Proteomes" id="UP000282551">
    <property type="component" value="Chromosome"/>
</dbReference>
<evidence type="ECO:0000259" key="2">
    <source>
        <dbReference type="Pfam" id="PF00501"/>
    </source>
</evidence>
<evidence type="ECO:0000313" key="4">
    <source>
        <dbReference type="Proteomes" id="UP000282551"/>
    </source>
</evidence>
<dbReference type="NCBIfam" id="NF004510">
    <property type="entry name" value="PRK05851.1"/>
    <property type="match status" value="1"/>
</dbReference>
<dbReference type="Gene3D" id="3.40.50.12780">
    <property type="entry name" value="N-terminal domain of ligase-like"/>
    <property type="match status" value="1"/>
</dbReference>
<dbReference type="AlphaFoldDB" id="A0A3S4RU95"/>
<reference evidence="3 4" key="1">
    <citation type="submission" date="2018-12" db="EMBL/GenBank/DDBJ databases">
        <authorList>
            <consortium name="Pathogen Informatics"/>
        </authorList>
    </citation>
    <scope>NUCLEOTIDE SEQUENCE [LARGE SCALE GENOMIC DNA]</scope>
    <source>
        <strain evidence="3 4">NCTC10485</strain>
    </source>
</reference>
<dbReference type="Pfam" id="PF00501">
    <property type="entry name" value="AMP-binding"/>
    <property type="match status" value="1"/>
</dbReference>
<dbReference type="GO" id="GO:0016874">
    <property type="term" value="F:ligase activity"/>
    <property type="evidence" value="ECO:0007669"/>
    <property type="project" value="UniProtKB-KW"/>
</dbReference>
<dbReference type="GO" id="GO:0070566">
    <property type="term" value="F:adenylyltransferase activity"/>
    <property type="evidence" value="ECO:0007669"/>
    <property type="project" value="TreeGrafter"/>
</dbReference>
<evidence type="ECO:0000313" key="3">
    <source>
        <dbReference type="EMBL" id="VEG48965.1"/>
    </source>
</evidence>
<dbReference type="GO" id="GO:0004321">
    <property type="term" value="F:fatty-acyl-CoA synthase activity"/>
    <property type="evidence" value="ECO:0007669"/>
    <property type="project" value="UniProtKB-EC"/>
</dbReference>